<dbReference type="InterPro" id="IPR002575">
    <property type="entry name" value="Aminoglycoside_PTrfase"/>
</dbReference>
<comment type="caution">
    <text evidence="2">The sequence shown here is derived from an EMBL/GenBank/DDBJ whole genome shotgun (WGS) entry which is preliminary data.</text>
</comment>
<reference evidence="2" key="2">
    <citation type="journal article" date="2023" name="IMA Fungus">
        <title>Comparative genomic study of the Penicillium genus elucidates a diverse pangenome and 15 lateral gene transfer events.</title>
        <authorList>
            <person name="Petersen C."/>
            <person name="Sorensen T."/>
            <person name="Nielsen M.R."/>
            <person name="Sondergaard T.E."/>
            <person name="Sorensen J.L."/>
            <person name="Fitzpatrick D.A."/>
            <person name="Frisvad J.C."/>
            <person name="Nielsen K.L."/>
        </authorList>
    </citation>
    <scope>NUCLEOTIDE SEQUENCE</scope>
    <source>
        <strain evidence="2">IBT 21917</strain>
    </source>
</reference>
<dbReference type="Proteomes" id="UP001146351">
    <property type="component" value="Unassembled WGS sequence"/>
</dbReference>
<dbReference type="InterPro" id="IPR051678">
    <property type="entry name" value="AGP_Transferase"/>
</dbReference>
<gene>
    <name evidence="2" type="ORF">N7492_005975</name>
</gene>
<dbReference type="Pfam" id="PF01636">
    <property type="entry name" value="APH"/>
    <property type="match status" value="1"/>
</dbReference>
<organism evidence="2 3">
    <name type="scientific">Penicillium capsulatum</name>
    <dbReference type="NCBI Taxonomy" id="69766"/>
    <lineage>
        <taxon>Eukaryota</taxon>
        <taxon>Fungi</taxon>
        <taxon>Dikarya</taxon>
        <taxon>Ascomycota</taxon>
        <taxon>Pezizomycotina</taxon>
        <taxon>Eurotiomycetes</taxon>
        <taxon>Eurotiomycetidae</taxon>
        <taxon>Eurotiales</taxon>
        <taxon>Aspergillaceae</taxon>
        <taxon>Penicillium</taxon>
    </lineage>
</organism>
<dbReference type="EMBL" id="JAPQKO010000003">
    <property type="protein sequence ID" value="KAJ5173382.1"/>
    <property type="molecule type" value="Genomic_DNA"/>
</dbReference>
<evidence type="ECO:0000313" key="2">
    <source>
        <dbReference type="EMBL" id="KAJ5173382.1"/>
    </source>
</evidence>
<keyword evidence="3" id="KW-1185">Reference proteome</keyword>
<evidence type="ECO:0000313" key="3">
    <source>
        <dbReference type="Proteomes" id="UP001146351"/>
    </source>
</evidence>
<proteinExistence type="predicted"/>
<feature type="domain" description="Aminoglycoside phosphotransferase" evidence="1">
    <location>
        <begin position="9"/>
        <end position="165"/>
    </location>
</feature>
<dbReference type="PANTHER" id="PTHR21310:SF55">
    <property type="entry name" value="AMINOGLYCOSIDE PHOSPHOTRANSFERASE DOMAIN-CONTAINING PROTEIN"/>
    <property type="match status" value="1"/>
</dbReference>
<sequence>MIKGPGPRWELAALKFVAQHTSIPVPKVFNSYHHGGFLYIEKEVVRGVSLEAAWQRGYLSQEQKTNITAEIGGYIGQLRKLEPPRKEIVASADLDDIMDHRVGCDIFGPFMTHQGFHLYIRANLSDAECNEAFGAGVTECHSRHYRSYFTHADLAPRNIMVGAKESCCLQGITPCNR</sequence>
<name>A0A9W9LRN0_9EURO</name>
<dbReference type="OrthoDB" id="2906425at2759"/>
<dbReference type="PANTHER" id="PTHR21310">
    <property type="entry name" value="AMINOGLYCOSIDE PHOSPHOTRANSFERASE-RELATED-RELATED"/>
    <property type="match status" value="1"/>
</dbReference>
<dbReference type="SUPFAM" id="SSF56112">
    <property type="entry name" value="Protein kinase-like (PK-like)"/>
    <property type="match status" value="1"/>
</dbReference>
<evidence type="ECO:0000259" key="1">
    <source>
        <dbReference type="Pfam" id="PF01636"/>
    </source>
</evidence>
<dbReference type="InterPro" id="IPR011009">
    <property type="entry name" value="Kinase-like_dom_sf"/>
</dbReference>
<reference evidence="2" key="1">
    <citation type="submission" date="2022-11" db="EMBL/GenBank/DDBJ databases">
        <authorList>
            <person name="Petersen C."/>
        </authorList>
    </citation>
    <scope>NUCLEOTIDE SEQUENCE</scope>
    <source>
        <strain evidence="2">IBT 21917</strain>
    </source>
</reference>
<protein>
    <recommendedName>
        <fullName evidence="1">Aminoglycoside phosphotransferase domain-containing protein</fullName>
    </recommendedName>
</protein>
<dbReference type="AlphaFoldDB" id="A0A9W9LRN0"/>
<accession>A0A9W9LRN0</accession>